<gene>
    <name evidence="7" type="ORF">UFOPK2171_00247</name>
    <name evidence="8" type="ORF">UFOPK2237_00075</name>
</gene>
<dbReference type="InterPro" id="IPR036249">
    <property type="entry name" value="Thioredoxin-like_sf"/>
</dbReference>
<dbReference type="PROSITE" id="PS00194">
    <property type="entry name" value="THIOREDOXIN_1"/>
    <property type="match status" value="1"/>
</dbReference>
<dbReference type="GO" id="GO:0005737">
    <property type="term" value="C:cytoplasm"/>
    <property type="evidence" value="ECO:0007669"/>
    <property type="project" value="TreeGrafter"/>
</dbReference>
<dbReference type="InterPro" id="IPR017937">
    <property type="entry name" value="Thioredoxin_CS"/>
</dbReference>
<reference evidence="7" key="1">
    <citation type="submission" date="2020-05" db="EMBL/GenBank/DDBJ databases">
        <authorList>
            <person name="Chiriac C."/>
            <person name="Salcher M."/>
            <person name="Ghai R."/>
            <person name="Kavagutti S V."/>
        </authorList>
    </citation>
    <scope>NUCLEOTIDE SEQUENCE</scope>
</reference>
<keyword evidence="3" id="KW-1015">Disulfide bond</keyword>
<evidence type="ECO:0000256" key="5">
    <source>
        <dbReference type="SAM" id="MobiDB-lite"/>
    </source>
</evidence>
<evidence type="ECO:0000256" key="3">
    <source>
        <dbReference type="ARBA" id="ARBA00023157"/>
    </source>
</evidence>
<evidence type="ECO:0000256" key="1">
    <source>
        <dbReference type="ARBA" id="ARBA00022448"/>
    </source>
</evidence>
<accession>A0A6J6K1F8</accession>
<dbReference type="PANTHER" id="PTHR45663:SF11">
    <property type="entry name" value="GEO12009P1"/>
    <property type="match status" value="1"/>
</dbReference>
<dbReference type="InterPro" id="IPR011990">
    <property type="entry name" value="TPR-like_helical_dom_sf"/>
</dbReference>
<dbReference type="EMBL" id="CAEZWI010000004">
    <property type="protein sequence ID" value="CAB4643543.1"/>
    <property type="molecule type" value="Genomic_DNA"/>
</dbReference>
<dbReference type="SUPFAM" id="SSF52833">
    <property type="entry name" value="Thioredoxin-like"/>
    <property type="match status" value="1"/>
</dbReference>
<dbReference type="FunFam" id="3.40.30.10:FF:000001">
    <property type="entry name" value="Thioredoxin"/>
    <property type="match status" value="1"/>
</dbReference>
<name>A0A6J6K1F8_9ZZZZ</name>
<dbReference type="EMBL" id="CAEZWD010000016">
    <property type="protein sequence ID" value="CAB4643540.1"/>
    <property type="molecule type" value="Genomic_DNA"/>
</dbReference>
<dbReference type="GO" id="GO:0015035">
    <property type="term" value="F:protein-disulfide reductase activity"/>
    <property type="evidence" value="ECO:0007669"/>
    <property type="project" value="TreeGrafter"/>
</dbReference>
<organism evidence="7">
    <name type="scientific">freshwater metagenome</name>
    <dbReference type="NCBI Taxonomy" id="449393"/>
    <lineage>
        <taxon>unclassified sequences</taxon>
        <taxon>metagenomes</taxon>
        <taxon>ecological metagenomes</taxon>
    </lineage>
</organism>
<dbReference type="Pfam" id="PF00085">
    <property type="entry name" value="Thioredoxin"/>
    <property type="match status" value="1"/>
</dbReference>
<dbReference type="InterPro" id="IPR013766">
    <property type="entry name" value="Thioredoxin_domain"/>
</dbReference>
<protein>
    <submittedName>
        <fullName evidence="7">Unannotated protein</fullName>
    </submittedName>
</protein>
<dbReference type="Gene3D" id="1.25.40.10">
    <property type="entry name" value="Tetratricopeptide repeat domain"/>
    <property type="match status" value="1"/>
</dbReference>
<feature type="region of interest" description="Disordered" evidence="5">
    <location>
        <begin position="169"/>
        <end position="190"/>
    </location>
</feature>
<evidence type="ECO:0000259" key="6">
    <source>
        <dbReference type="PROSITE" id="PS51352"/>
    </source>
</evidence>
<dbReference type="AlphaFoldDB" id="A0A6J6K1F8"/>
<evidence type="ECO:0000313" key="7">
    <source>
        <dbReference type="EMBL" id="CAB4643540.1"/>
    </source>
</evidence>
<keyword evidence="2" id="KW-0249">Electron transport</keyword>
<proteinExistence type="predicted"/>
<dbReference type="GO" id="GO:0006950">
    <property type="term" value="P:response to stress"/>
    <property type="evidence" value="ECO:0007669"/>
    <property type="project" value="UniProtKB-ARBA"/>
</dbReference>
<dbReference type="PROSITE" id="PS51352">
    <property type="entry name" value="THIOREDOXIN_2"/>
    <property type="match status" value="1"/>
</dbReference>
<dbReference type="PANTHER" id="PTHR45663">
    <property type="entry name" value="GEO12009P1"/>
    <property type="match status" value="1"/>
</dbReference>
<evidence type="ECO:0000256" key="4">
    <source>
        <dbReference type="ARBA" id="ARBA00023284"/>
    </source>
</evidence>
<evidence type="ECO:0000256" key="2">
    <source>
        <dbReference type="ARBA" id="ARBA00022982"/>
    </source>
</evidence>
<dbReference type="Gene3D" id="3.40.30.10">
    <property type="entry name" value="Glutaredoxin"/>
    <property type="match status" value="1"/>
</dbReference>
<dbReference type="CDD" id="cd02956">
    <property type="entry name" value="ybbN"/>
    <property type="match status" value="1"/>
</dbReference>
<dbReference type="Pfam" id="PF14561">
    <property type="entry name" value="TPR_20"/>
    <property type="match status" value="1"/>
</dbReference>
<evidence type="ECO:0000313" key="8">
    <source>
        <dbReference type="EMBL" id="CAB4643543.1"/>
    </source>
</evidence>
<keyword evidence="1" id="KW-0813">Transport</keyword>
<feature type="compositionally biased region" description="Polar residues" evidence="5">
    <location>
        <begin position="175"/>
        <end position="186"/>
    </location>
</feature>
<keyword evidence="4" id="KW-0676">Redox-active center</keyword>
<sequence>MRHNRGVNQSNMNLQGAIDLGAVAAAREAQAKAAQAAAQRAADPVASNLIIDVTTSSFEADVITQSMTVPVVVDLWATWCEPCKQLSPILEKLALEYDGRWILAKVDVDAEQQIAAAFQVQSIPTVYVVIGGQVAPMFQGAMPESQVRQVLEAVLAEAEKAGITGRVGLADGTADESQSQNQTLQPPSDPRFDAAEAALEAGDWAKAAEAYKEILSVTPGDAIAKIGLLNVNLLQRTDGRDLAADVETMTLETDSVLRAADSTFLMGEFADAFALLIEHLKNVTGTERDQTRERVLELFEIAGPADPAVVKARIALTNALF</sequence>
<feature type="domain" description="Thioredoxin" evidence="6">
    <location>
        <begin position="31"/>
        <end position="156"/>
    </location>
</feature>